<feature type="transmembrane region" description="Helical" evidence="1">
    <location>
        <begin position="177"/>
        <end position="201"/>
    </location>
</feature>
<keyword evidence="3" id="KW-1185">Reference proteome</keyword>
<gene>
    <name evidence="2" type="ORF">BJ085DRAFT_40935</name>
</gene>
<feature type="transmembrane region" description="Helical" evidence="1">
    <location>
        <begin position="101"/>
        <end position="123"/>
    </location>
</feature>
<dbReference type="Proteomes" id="UP000268162">
    <property type="component" value="Unassembled WGS sequence"/>
</dbReference>
<dbReference type="EMBL" id="ML002288">
    <property type="protein sequence ID" value="RKP39227.1"/>
    <property type="molecule type" value="Genomic_DNA"/>
</dbReference>
<organism evidence="2 3">
    <name type="scientific">Dimargaris cristalligena</name>
    <dbReference type="NCBI Taxonomy" id="215637"/>
    <lineage>
        <taxon>Eukaryota</taxon>
        <taxon>Fungi</taxon>
        <taxon>Fungi incertae sedis</taxon>
        <taxon>Zoopagomycota</taxon>
        <taxon>Kickxellomycotina</taxon>
        <taxon>Dimargaritomycetes</taxon>
        <taxon>Dimargaritales</taxon>
        <taxon>Dimargaritaceae</taxon>
        <taxon>Dimargaris</taxon>
    </lineage>
</organism>
<feature type="transmembrane region" description="Helical" evidence="1">
    <location>
        <begin position="135"/>
        <end position="157"/>
    </location>
</feature>
<evidence type="ECO:0000313" key="2">
    <source>
        <dbReference type="EMBL" id="RKP39227.1"/>
    </source>
</evidence>
<evidence type="ECO:0008006" key="4">
    <source>
        <dbReference type="Google" id="ProtNLM"/>
    </source>
</evidence>
<feature type="transmembrane region" description="Helical" evidence="1">
    <location>
        <begin position="61"/>
        <end position="81"/>
    </location>
</feature>
<evidence type="ECO:0000256" key="1">
    <source>
        <dbReference type="SAM" id="Phobius"/>
    </source>
</evidence>
<reference evidence="3" key="1">
    <citation type="journal article" date="2018" name="Nat. Microbiol.">
        <title>Leveraging single-cell genomics to expand the fungal tree of life.</title>
        <authorList>
            <person name="Ahrendt S.R."/>
            <person name="Quandt C.A."/>
            <person name="Ciobanu D."/>
            <person name="Clum A."/>
            <person name="Salamov A."/>
            <person name="Andreopoulos B."/>
            <person name="Cheng J.F."/>
            <person name="Woyke T."/>
            <person name="Pelin A."/>
            <person name="Henrissat B."/>
            <person name="Reynolds N.K."/>
            <person name="Benny G.L."/>
            <person name="Smith M.E."/>
            <person name="James T.Y."/>
            <person name="Grigoriev I.V."/>
        </authorList>
    </citation>
    <scope>NUCLEOTIDE SEQUENCE [LARGE SCALE GENOMIC DNA]</scope>
    <source>
        <strain evidence="3">RSA 468</strain>
    </source>
</reference>
<keyword evidence="1" id="KW-1133">Transmembrane helix</keyword>
<protein>
    <recommendedName>
        <fullName evidence="4">G-protein coupled receptors family 1 profile domain-containing protein</fullName>
    </recommendedName>
</protein>
<proteinExistence type="predicted"/>
<feature type="transmembrane region" description="Helical" evidence="1">
    <location>
        <begin position="244"/>
        <end position="263"/>
    </location>
</feature>
<keyword evidence="1" id="KW-0472">Membrane</keyword>
<feature type="transmembrane region" description="Helical" evidence="1">
    <location>
        <begin position="213"/>
        <end position="232"/>
    </location>
</feature>
<evidence type="ECO:0000313" key="3">
    <source>
        <dbReference type="Proteomes" id="UP000268162"/>
    </source>
</evidence>
<sequence length="323" mass="36467">MSSQSSAESANPSVYARVPDPFGGWDIASIAIGGVVYFINIAIFILVLVRKRDFLPFRTKNVRLLALLEICGLCFWTFQIVDFDTRAVFYSRAACVILFPWLMYGVGLLLYMVIVNYRLYILYWLLVLKRPMGGFAFHAIFCLTYIPTILFLVASSASTTLVTTTRFPETGQCLFNFGYRIFFSAALYYLVGIAVLLNILLRNIRKTFNEYRESLASTLSFTIFAITIGVANAKYISAYSWGRFVMSMCALIAVNVFFWVTLARPLYAYFFNRDAYLAEFKQNLALDGLDNFQSSNPSRSGGGTLVRQSMAIAEEELHHGGGY</sequence>
<accession>A0A4P9ZZT7</accession>
<name>A0A4P9ZZT7_9FUNG</name>
<dbReference type="AlphaFoldDB" id="A0A4P9ZZT7"/>
<feature type="transmembrane region" description="Helical" evidence="1">
    <location>
        <begin position="27"/>
        <end position="49"/>
    </location>
</feature>
<keyword evidence="1" id="KW-0812">Transmembrane</keyword>